<proteinExistence type="predicted"/>
<dbReference type="AlphaFoldDB" id="A0A1L5F8V0"/>
<sequence>MDENKEKRSPLLQQNKRRVNFENTKSKFRAVTEEINGQQVRILKGYPVLFDVYGHPYLGSKWLEKIDKNALATVDFSNLVILFNHDTSMVLGKSGKNMEVSIDDIGLFVSVTLGNTWLDDYVYDRVQRELVDGMSFWFDNQAMVATDWSNKIDVVTKINAVYEVSIVTFPAYEETVVITADGSTPSPISTPEEEIPPDPTPEDVQENVNESLDTEATKQALMNLISQL</sequence>
<keyword evidence="2" id="KW-0645">Protease</keyword>
<organism evidence="6 7">
    <name type="scientific">Clostridium kluyveri</name>
    <dbReference type="NCBI Taxonomy" id="1534"/>
    <lineage>
        <taxon>Bacteria</taxon>
        <taxon>Bacillati</taxon>
        <taxon>Bacillota</taxon>
        <taxon>Clostridia</taxon>
        <taxon>Eubacteriales</taxon>
        <taxon>Clostridiaceae</taxon>
        <taxon>Clostridium</taxon>
    </lineage>
</organism>
<gene>
    <name evidence="6" type="ORF">BS101_11950</name>
</gene>
<dbReference type="GO" id="GO:0008233">
    <property type="term" value="F:peptidase activity"/>
    <property type="evidence" value="ECO:0007669"/>
    <property type="project" value="UniProtKB-KW"/>
</dbReference>
<feature type="region of interest" description="Disordered" evidence="4">
    <location>
        <begin position="182"/>
        <end position="208"/>
    </location>
</feature>
<dbReference type="OrthoDB" id="64791at2"/>
<evidence type="ECO:0000256" key="4">
    <source>
        <dbReference type="SAM" id="MobiDB-lite"/>
    </source>
</evidence>
<dbReference type="InterPro" id="IPR054613">
    <property type="entry name" value="Peptidase_S78_dom"/>
</dbReference>
<dbReference type="NCBIfam" id="TIGR01543">
    <property type="entry name" value="proheadase_HK97"/>
    <property type="match status" value="1"/>
</dbReference>
<evidence type="ECO:0000259" key="5">
    <source>
        <dbReference type="Pfam" id="PF04586"/>
    </source>
</evidence>
<feature type="domain" description="Prohead serine protease" evidence="5">
    <location>
        <begin position="35"/>
        <end position="178"/>
    </location>
</feature>
<feature type="compositionally biased region" description="Acidic residues" evidence="4">
    <location>
        <begin position="191"/>
        <end position="205"/>
    </location>
</feature>
<evidence type="ECO:0000313" key="6">
    <source>
        <dbReference type="EMBL" id="APM39403.1"/>
    </source>
</evidence>
<protein>
    <submittedName>
        <fullName evidence="6">Phage prohead protein</fullName>
    </submittedName>
</protein>
<evidence type="ECO:0000256" key="3">
    <source>
        <dbReference type="ARBA" id="ARBA00022801"/>
    </source>
</evidence>
<dbReference type="InterPro" id="IPR006433">
    <property type="entry name" value="Prohead_protease"/>
</dbReference>
<dbReference type="Pfam" id="PF04586">
    <property type="entry name" value="Peptidase_S78"/>
    <property type="match status" value="1"/>
</dbReference>
<reference evidence="6 7" key="1">
    <citation type="submission" date="2016-12" db="EMBL/GenBank/DDBJ databases">
        <title>Complete genome sequence of Clostridium kluyveri JZZ isolated from the pit mud of a Chinese flavor liquor-making factory.</title>
        <authorList>
            <person name="Wang Y."/>
        </authorList>
    </citation>
    <scope>NUCLEOTIDE SEQUENCE [LARGE SCALE GENOMIC DNA]</scope>
    <source>
        <strain evidence="6 7">JZZ</strain>
    </source>
</reference>
<evidence type="ECO:0000313" key="7">
    <source>
        <dbReference type="Proteomes" id="UP000184604"/>
    </source>
</evidence>
<accession>A0A1L5F8V0</accession>
<dbReference type="Proteomes" id="UP000184604">
    <property type="component" value="Chromosome"/>
</dbReference>
<dbReference type="GO" id="GO:0006508">
    <property type="term" value="P:proteolysis"/>
    <property type="evidence" value="ECO:0007669"/>
    <property type="project" value="UniProtKB-KW"/>
</dbReference>
<dbReference type="EMBL" id="CP018335">
    <property type="protein sequence ID" value="APM39403.1"/>
    <property type="molecule type" value="Genomic_DNA"/>
</dbReference>
<keyword evidence="1" id="KW-1188">Viral release from host cell</keyword>
<evidence type="ECO:0000256" key="1">
    <source>
        <dbReference type="ARBA" id="ARBA00022612"/>
    </source>
</evidence>
<keyword evidence="3" id="KW-0378">Hydrolase</keyword>
<name>A0A1L5F8V0_CLOKL</name>
<dbReference type="RefSeq" id="WP_073539028.1">
    <property type="nucleotide sequence ID" value="NZ_CP018335.1"/>
</dbReference>
<evidence type="ECO:0000256" key="2">
    <source>
        <dbReference type="ARBA" id="ARBA00022670"/>
    </source>
</evidence>